<evidence type="ECO:0000256" key="1">
    <source>
        <dbReference type="ARBA" id="ARBA00004613"/>
    </source>
</evidence>
<evidence type="ECO:0000256" key="4">
    <source>
        <dbReference type="ARBA" id="ARBA00022729"/>
    </source>
</evidence>
<evidence type="ECO:0000256" key="2">
    <source>
        <dbReference type="ARBA" id="ARBA00008127"/>
    </source>
</evidence>
<dbReference type="Pfam" id="PF17181">
    <property type="entry name" value="EPF"/>
    <property type="match status" value="1"/>
</dbReference>
<dbReference type="GO" id="GO:0010052">
    <property type="term" value="P:guard cell differentiation"/>
    <property type="evidence" value="ECO:0007669"/>
    <property type="project" value="UniProtKB-UniRule"/>
</dbReference>
<evidence type="ECO:0000313" key="9">
    <source>
        <dbReference type="Proteomes" id="UP000825729"/>
    </source>
</evidence>
<dbReference type="InterPro" id="IPR039455">
    <property type="entry name" value="EPFL"/>
</dbReference>
<sequence>MSAAQKHRVWLMLIFLLLIKFWEAATSRPVPPIAVDEQGLSAYYLKYSRRESKRREEAIGTQGFRGVDNVGSRPPSCDHKCGGCVPCSPTQVPTTSDQIGLQYSNYVPEGWKCKCGTYLYNP</sequence>
<evidence type="ECO:0000313" key="7">
    <source>
        <dbReference type="EMBL" id="KAG9455262.1"/>
    </source>
</evidence>
<keyword evidence="5" id="KW-1015">Disulfide bond</keyword>
<feature type="signal peptide" evidence="6">
    <location>
        <begin position="1"/>
        <end position="24"/>
    </location>
</feature>
<organism evidence="7 9">
    <name type="scientific">Aristolochia fimbriata</name>
    <name type="common">White veined hardy Dutchman's pipe vine</name>
    <dbReference type="NCBI Taxonomy" id="158543"/>
    <lineage>
        <taxon>Eukaryota</taxon>
        <taxon>Viridiplantae</taxon>
        <taxon>Streptophyta</taxon>
        <taxon>Embryophyta</taxon>
        <taxon>Tracheophyta</taxon>
        <taxon>Spermatophyta</taxon>
        <taxon>Magnoliopsida</taxon>
        <taxon>Magnoliidae</taxon>
        <taxon>Piperales</taxon>
        <taxon>Aristolochiaceae</taxon>
        <taxon>Aristolochia</taxon>
    </lineage>
</organism>
<evidence type="ECO:0000256" key="6">
    <source>
        <dbReference type="RuleBase" id="RU367102"/>
    </source>
</evidence>
<dbReference type="EMBL" id="JAINDJ010000003">
    <property type="protein sequence ID" value="KAG9455262.1"/>
    <property type="molecule type" value="Genomic_DNA"/>
</dbReference>
<proteinExistence type="inferred from homology"/>
<keyword evidence="6" id="KW-0217">Developmental protein</keyword>
<comment type="similarity">
    <text evidence="2 6">Belongs to the plant cysteine rich small secretory peptide family. Epidermal patterning factor subfamily.</text>
</comment>
<comment type="caution">
    <text evidence="7">The sequence shown here is derived from an EMBL/GenBank/DDBJ whole genome shotgun (WGS) entry which is preliminary data.</text>
</comment>
<dbReference type="Proteomes" id="UP000825729">
    <property type="component" value="Unassembled WGS sequence"/>
</dbReference>
<dbReference type="PANTHER" id="PTHR33109">
    <property type="entry name" value="EPIDERMAL PATTERNING FACTOR-LIKE PROTEIN 4"/>
    <property type="match status" value="1"/>
</dbReference>
<evidence type="ECO:0000256" key="5">
    <source>
        <dbReference type="ARBA" id="ARBA00023157"/>
    </source>
</evidence>
<gene>
    <name evidence="7" type="ORF">H6P81_008166</name>
    <name evidence="8" type="ORF">H6P81_008168</name>
</gene>
<keyword evidence="3 6" id="KW-0964">Secreted</keyword>
<reference evidence="7 9" key="1">
    <citation type="submission" date="2021-07" db="EMBL/GenBank/DDBJ databases">
        <title>The Aristolochia fimbriata genome: insights into angiosperm evolution, floral development and chemical biosynthesis.</title>
        <authorList>
            <person name="Jiao Y."/>
        </authorList>
    </citation>
    <scope>NUCLEOTIDE SEQUENCE [LARGE SCALE GENOMIC DNA]</scope>
    <source>
        <strain evidence="7">IBCAS-2021</strain>
        <tissue evidence="7">Leaf</tissue>
    </source>
</reference>
<dbReference type="PANTHER" id="PTHR33109:SF74">
    <property type="entry name" value="EPIDERMAL PATTERNING FACTOR-LIKE PROTEIN"/>
    <property type="match status" value="1"/>
</dbReference>
<comment type="subcellular location">
    <subcellularLocation>
        <location evidence="1 6">Secreted</location>
    </subcellularLocation>
</comment>
<keyword evidence="9" id="KW-1185">Reference proteome</keyword>
<evidence type="ECO:0000313" key="8">
    <source>
        <dbReference type="EMBL" id="KAG9455264.1"/>
    </source>
</evidence>
<evidence type="ECO:0000256" key="3">
    <source>
        <dbReference type="ARBA" id="ARBA00022525"/>
    </source>
</evidence>
<dbReference type="EMBL" id="JAINDJ010000003">
    <property type="protein sequence ID" value="KAG9455264.1"/>
    <property type="molecule type" value="Genomic_DNA"/>
</dbReference>
<accession>A0AAV7F5J1</accession>
<feature type="chain" id="PRO_5044522938" description="Epidermal patterning factor-like protein" evidence="6">
    <location>
        <begin position="25"/>
        <end position="122"/>
    </location>
</feature>
<keyword evidence="4 6" id="KW-0732">Signal</keyword>
<comment type="function">
    <text evidence="6">Controls stomatal patterning.</text>
</comment>
<dbReference type="GO" id="GO:0005576">
    <property type="term" value="C:extracellular region"/>
    <property type="evidence" value="ECO:0007669"/>
    <property type="project" value="UniProtKB-SubCell"/>
</dbReference>
<name>A0AAV7F5J1_ARIFI</name>
<dbReference type="AlphaFoldDB" id="A0AAV7F5J1"/>
<protein>
    <recommendedName>
        <fullName evidence="6">Epidermal patterning factor-like protein</fullName>
    </recommendedName>
</protein>